<evidence type="ECO:0000313" key="3">
    <source>
        <dbReference type="Proteomes" id="UP001187415"/>
    </source>
</evidence>
<reference evidence="2" key="1">
    <citation type="submission" date="2023-07" db="EMBL/GenBank/DDBJ databases">
        <title>Chromosome-level Genome Assembly of Striped Snakehead (Channa striata).</title>
        <authorList>
            <person name="Liu H."/>
        </authorList>
    </citation>
    <scope>NUCLEOTIDE SEQUENCE</scope>
    <source>
        <strain evidence="2">Gz</strain>
        <tissue evidence="2">Muscle</tissue>
    </source>
</reference>
<feature type="compositionally biased region" description="Basic and acidic residues" evidence="1">
    <location>
        <begin position="143"/>
        <end position="181"/>
    </location>
</feature>
<comment type="caution">
    <text evidence="2">The sequence shown here is derived from an EMBL/GenBank/DDBJ whole genome shotgun (WGS) entry which is preliminary data.</text>
</comment>
<proteinExistence type="predicted"/>
<evidence type="ECO:0000256" key="1">
    <source>
        <dbReference type="SAM" id="MobiDB-lite"/>
    </source>
</evidence>
<dbReference type="AlphaFoldDB" id="A0AA88NDI1"/>
<protein>
    <submittedName>
        <fullName evidence="2">Uncharacterized protein</fullName>
    </submittedName>
</protein>
<feature type="region of interest" description="Disordered" evidence="1">
    <location>
        <begin position="128"/>
        <end position="214"/>
    </location>
</feature>
<sequence>MVLEVRRRGERVERQEASARVPGSADTGGRLLQLPCDSKRATAHDKAASLFGERWQMLKEPPLLLLLPAVLPASPLPSSSGCSETPPPSPRPSNCGAYKHRALCSGASIQGAYLLTSTMQVSAICRSVEGSDERRVRSSPVKSHFDTFPDSEETHEREKFEGGQRRRDWRGSGAARTRETMETSASRAAEKKDKMDGSGFGELPKKPSPSESRGNLLDVDIWEVTQTTENHNSRLYVDVRPKQRETDDFSDSAQRGRGLRSLLDACRCRQIHLKQSW</sequence>
<feature type="compositionally biased region" description="Basic and acidic residues" evidence="1">
    <location>
        <begin position="1"/>
        <end position="17"/>
    </location>
</feature>
<gene>
    <name evidence="2" type="ORF">Q5P01_005879</name>
</gene>
<keyword evidence="3" id="KW-1185">Reference proteome</keyword>
<dbReference type="Proteomes" id="UP001187415">
    <property type="component" value="Unassembled WGS sequence"/>
</dbReference>
<evidence type="ECO:0000313" key="2">
    <source>
        <dbReference type="EMBL" id="KAK2857144.1"/>
    </source>
</evidence>
<name>A0AA88NDI1_CHASR</name>
<accession>A0AA88NDI1</accession>
<dbReference type="EMBL" id="JAUPFM010000003">
    <property type="protein sequence ID" value="KAK2857144.1"/>
    <property type="molecule type" value="Genomic_DNA"/>
</dbReference>
<feature type="region of interest" description="Disordered" evidence="1">
    <location>
        <begin position="1"/>
        <end position="31"/>
    </location>
</feature>
<feature type="region of interest" description="Disordered" evidence="1">
    <location>
        <begin position="75"/>
        <end position="94"/>
    </location>
</feature>
<organism evidence="2 3">
    <name type="scientific">Channa striata</name>
    <name type="common">Snakehead murrel</name>
    <name type="synonym">Ophicephalus striatus</name>
    <dbReference type="NCBI Taxonomy" id="64152"/>
    <lineage>
        <taxon>Eukaryota</taxon>
        <taxon>Metazoa</taxon>
        <taxon>Chordata</taxon>
        <taxon>Craniata</taxon>
        <taxon>Vertebrata</taxon>
        <taxon>Euteleostomi</taxon>
        <taxon>Actinopterygii</taxon>
        <taxon>Neopterygii</taxon>
        <taxon>Teleostei</taxon>
        <taxon>Neoteleostei</taxon>
        <taxon>Acanthomorphata</taxon>
        <taxon>Anabantaria</taxon>
        <taxon>Anabantiformes</taxon>
        <taxon>Channoidei</taxon>
        <taxon>Channidae</taxon>
        <taxon>Channa</taxon>
    </lineage>
</organism>